<dbReference type="InterPro" id="IPR000490">
    <property type="entry name" value="Glyco_hydro_17"/>
</dbReference>
<dbReference type="InterPro" id="IPR012946">
    <property type="entry name" value="X8"/>
</dbReference>
<dbReference type="Pfam" id="PF00332">
    <property type="entry name" value="Glyco_hydro_17"/>
    <property type="match status" value="1"/>
</dbReference>
<evidence type="ECO:0000256" key="6">
    <source>
        <dbReference type="RuleBase" id="RU004335"/>
    </source>
</evidence>
<dbReference type="GO" id="GO:0004553">
    <property type="term" value="F:hydrolase activity, hydrolyzing O-glycosyl compounds"/>
    <property type="evidence" value="ECO:0007669"/>
    <property type="project" value="InterPro"/>
</dbReference>
<evidence type="ECO:0000256" key="4">
    <source>
        <dbReference type="ARBA" id="ARBA00023157"/>
    </source>
</evidence>
<dbReference type="SUPFAM" id="SSF51445">
    <property type="entry name" value="(Trans)glycosidases"/>
    <property type="match status" value="1"/>
</dbReference>
<evidence type="ECO:0000256" key="5">
    <source>
        <dbReference type="ARBA" id="ARBA00023295"/>
    </source>
</evidence>
<feature type="region of interest" description="Disordered" evidence="7">
    <location>
        <begin position="291"/>
        <end position="315"/>
    </location>
</feature>
<keyword evidence="2" id="KW-0732">Signal</keyword>
<feature type="compositionally biased region" description="Low complexity" evidence="7">
    <location>
        <begin position="50"/>
        <end position="65"/>
    </location>
</feature>
<dbReference type="SMART" id="SM00768">
    <property type="entry name" value="X8"/>
    <property type="match status" value="1"/>
</dbReference>
<dbReference type="InterPro" id="IPR044965">
    <property type="entry name" value="Glyco_hydro_17_plant"/>
</dbReference>
<evidence type="ECO:0000313" key="9">
    <source>
        <dbReference type="EMBL" id="ONK74493.1"/>
    </source>
</evidence>
<dbReference type="Gramene" id="ONK74493">
    <property type="protein sequence ID" value="ONK74493"/>
    <property type="gene ID" value="A4U43_C03F6840"/>
</dbReference>
<dbReference type="GO" id="GO:0005975">
    <property type="term" value="P:carbohydrate metabolic process"/>
    <property type="evidence" value="ECO:0007669"/>
    <property type="project" value="InterPro"/>
</dbReference>
<feature type="compositionally biased region" description="Low complexity" evidence="7">
    <location>
        <begin position="293"/>
        <end position="312"/>
    </location>
</feature>
<evidence type="ECO:0000256" key="3">
    <source>
        <dbReference type="ARBA" id="ARBA00022801"/>
    </source>
</evidence>
<reference evidence="10" key="1">
    <citation type="journal article" date="2017" name="Nat. Commun.">
        <title>The asparagus genome sheds light on the origin and evolution of a young Y chromosome.</title>
        <authorList>
            <person name="Harkess A."/>
            <person name="Zhou J."/>
            <person name="Xu C."/>
            <person name="Bowers J.E."/>
            <person name="Van der Hulst R."/>
            <person name="Ayyampalayam S."/>
            <person name="Mercati F."/>
            <person name="Riccardi P."/>
            <person name="McKain M.R."/>
            <person name="Kakrana A."/>
            <person name="Tang H."/>
            <person name="Ray J."/>
            <person name="Groenendijk J."/>
            <person name="Arikit S."/>
            <person name="Mathioni S.M."/>
            <person name="Nakano M."/>
            <person name="Shan H."/>
            <person name="Telgmann-Rauber A."/>
            <person name="Kanno A."/>
            <person name="Yue Z."/>
            <person name="Chen H."/>
            <person name="Li W."/>
            <person name="Chen Y."/>
            <person name="Xu X."/>
            <person name="Zhang Y."/>
            <person name="Luo S."/>
            <person name="Chen H."/>
            <person name="Gao J."/>
            <person name="Mao Z."/>
            <person name="Pires J.C."/>
            <person name="Luo M."/>
            <person name="Kudrna D."/>
            <person name="Wing R.A."/>
            <person name="Meyers B.C."/>
            <person name="Yi K."/>
            <person name="Kong H."/>
            <person name="Lavrijsen P."/>
            <person name="Sunseri F."/>
            <person name="Falavigna A."/>
            <person name="Ye Y."/>
            <person name="Leebens-Mack J.H."/>
            <person name="Chen G."/>
        </authorList>
    </citation>
    <scope>NUCLEOTIDE SEQUENCE [LARGE SCALE GENOMIC DNA]</scope>
    <source>
        <strain evidence="10">cv. DH0086</strain>
    </source>
</reference>
<name>A0A5P1F9T5_ASPOF</name>
<proteinExistence type="inferred from homology"/>
<dbReference type="InterPro" id="IPR017853">
    <property type="entry name" value="GH"/>
</dbReference>
<protein>
    <recommendedName>
        <fullName evidence="8">X8 domain-containing protein</fullName>
    </recommendedName>
</protein>
<dbReference type="Pfam" id="PF07983">
    <property type="entry name" value="X8"/>
    <property type="match status" value="1"/>
</dbReference>
<keyword evidence="10" id="KW-1185">Reference proteome</keyword>
<keyword evidence="4" id="KW-1015">Disulfide bond</keyword>
<evidence type="ECO:0000259" key="8">
    <source>
        <dbReference type="SMART" id="SM00768"/>
    </source>
</evidence>
<dbReference type="Proteomes" id="UP000243459">
    <property type="component" value="Chromosome 3"/>
</dbReference>
<evidence type="ECO:0000256" key="7">
    <source>
        <dbReference type="SAM" id="MobiDB-lite"/>
    </source>
</evidence>
<feature type="domain" description="X8" evidence="8">
    <location>
        <begin position="315"/>
        <end position="399"/>
    </location>
</feature>
<dbReference type="Gene3D" id="3.20.20.80">
    <property type="entry name" value="Glycosidases"/>
    <property type="match status" value="1"/>
</dbReference>
<evidence type="ECO:0000313" key="10">
    <source>
        <dbReference type="Proteomes" id="UP000243459"/>
    </source>
</evidence>
<organism evidence="9 10">
    <name type="scientific">Asparagus officinalis</name>
    <name type="common">Garden asparagus</name>
    <dbReference type="NCBI Taxonomy" id="4686"/>
    <lineage>
        <taxon>Eukaryota</taxon>
        <taxon>Viridiplantae</taxon>
        <taxon>Streptophyta</taxon>
        <taxon>Embryophyta</taxon>
        <taxon>Tracheophyta</taxon>
        <taxon>Spermatophyta</taxon>
        <taxon>Magnoliopsida</taxon>
        <taxon>Liliopsida</taxon>
        <taxon>Asparagales</taxon>
        <taxon>Asparagaceae</taxon>
        <taxon>Asparagoideae</taxon>
        <taxon>Asparagus</taxon>
    </lineage>
</organism>
<dbReference type="Gene3D" id="1.20.58.1040">
    <property type="match status" value="1"/>
</dbReference>
<dbReference type="PANTHER" id="PTHR32227">
    <property type="entry name" value="GLUCAN ENDO-1,3-BETA-GLUCOSIDASE BG1-RELATED-RELATED"/>
    <property type="match status" value="1"/>
</dbReference>
<feature type="compositionally biased region" description="Basic and acidic residues" evidence="7">
    <location>
        <begin position="40"/>
        <end position="49"/>
    </location>
</feature>
<gene>
    <name evidence="9" type="ORF">A4U43_C03F6840</name>
</gene>
<accession>A0A5P1F9T5</accession>
<dbReference type="EMBL" id="CM007383">
    <property type="protein sequence ID" value="ONK74493.1"/>
    <property type="molecule type" value="Genomic_DNA"/>
</dbReference>
<sequence>MNKRELSTAELENLMTIVANSRQFKIPYWFLNRKKGYKDEKYSQDHNRSSESTTATAPPTETSPTVGNEVLESNDPSLSSQLLPAMQNLQNALLVSLPVKVSTVNTMAVLAASEPPFAGAFHAELLPSLQGIFGFLQKTGSPFMINPYPYFAYRDDPRPETLAFCLFQPNAGRFDANTNINYMNMWDAQLDAVKSALKSAGFADLEFVVAETGWPYKGDPNENGASVDNAKAFNGNLVQHLRSMVGTPLMPGKSVDTYIFALYDEDLKPGPESERSFGLFHPDLSMTYDVGLKKSSSSGSSQPTPSSPSKKPATAWCLPKPGATDEELQANLDYACSQEEVDCTAIQPGGVCFEPNTVRSHAAYAMNQLYQISGRNSWDCDFRQSAILSSDNPRKLGRDMWASLTNVTLLSRLIYAGADNSGTGKDGNAVLHVCLKGSLSSKNLRRQWPIDLTSSQDIHGQSEPRHCLLELKAVSPCRTITKKLVMDWKGFVEGFPTLLRTGSQSQSKGFGFTIFKQEETVHCCKCCTAVKARYVTAFDMFPISDGGSLISDVTPLTPNRNHLESDHDSVHSPANKAVEDACSFMAIPSEC</sequence>
<dbReference type="FunFam" id="1.20.58.1040:FF:000003">
    <property type="entry name" value="glucan endo-1,3-beta-glucosidase 7"/>
    <property type="match status" value="1"/>
</dbReference>
<evidence type="ECO:0000256" key="1">
    <source>
        <dbReference type="ARBA" id="ARBA00008773"/>
    </source>
</evidence>
<keyword evidence="5" id="KW-0326">Glycosidase</keyword>
<feature type="region of interest" description="Disordered" evidence="7">
    <location>
        <begin position="40"/>
        <end position="77"/>
    </location>
</feature>
<evidence type="ECO:0000256" key="2">
    <source>
        <dbReference type="ARBA" id="ARBA00022729"/>
    </source>
</evidence>
<keyword evidence="3" id="KW-0378">Hydrolase</keyword>
<comment type="similarity">
    <text evidence="1 6">Belongs to the glycosyl hydrolase 17 family.</text>
</comment>
<dbReference type="AlphaFoldDB" id="A0A5P1F9T5"/>